<dbReference type="Proteomes" id="UP000475928">
    <property type="component" value="Unassembled WGS sequence"/>
</dbReference>
<accession>A0A6A0B6B9</accession>
<dbReference type="EMBL" id="BLLH01000001">
    <property type="protein sequence ID" value="GFH39854.1"/>
    <property type="molecule type" value="Genomic_DNA"/>
</dbReference>
<name>A0A6A0B6B9_9LACT</name>
<comment type="caution">
    <text evidence="1">The sequence shown here is derived from an EMBL/GenBank/DDBJ whole genome shotgun (WGS) entry which is preliminary data.</text>
</comment>
<proteinExistence type="predicted"/>
<evidence type="ECO:0000313" key="1">
    <source>
        <dbReference type="EMBL" id="GFH39854.1"/>
    </source>
</evidence>
<sequence length="985" mass="110134">MAIEATQAQGKISQRYHKLYSGVSFFENDMIFLKRKADLHPEKFDLSRRATGIYENDWLGHDGNFADFQSFEHSFNKWFASLATNWTAHNAYRSYNVLDDFRRLLTFAGVEERLSRHNSVDNTDGAYMALSRAGDDAREITYKYKFDMQTVTQYMAYITQNTQLQTESVIDDADWSDDNINQLNAAKFLRWQLNRYFEMMKKDVWNQYSGTSKDYTTSEFNDTVHTTNNYGIMFFMEHGKRVTGALPDITGSAEDVFTDSNDMSPIDSVYTIDGSTPEYEAALAQYQADLAKYTADYAQYQADYAAYQAILSTLKQVAKGSGRHDVDLDAGQKVTYTGMTNLGQISVPGNSIEKNTALSLEEIRAIYPDDDIQSDYISYYMTKVGQYVWLRGVGKYAGGTFDVKATLKKMDNVDYIKIYGYDTFTTIIHGKPSPVSAEWEFAFVDSKTKEAISIELTGKIEDIDDEQEVNIAGVVSSGSYGFNSGATGTILSVTADGAIKSQNIDVEYTNNSNMVFQSPMTSTLSVKLYGGTNITVAVFSLFGISSEVVDEPIKPDKPTEPEKPASTTVRDINTDLWYAPFDLSEISFTSYGENDFVELTVVVPEGLAYQSKAEVIQLNTLGQKDGTTLALSPSVDSFKTYQIDGIYQSGVPDGHIAFINLVNDSKFRNNWTNHKLSIIGTDTWLNLDDLAYGRPQSNVDKIGLADVPFLVGTDLNYQHLRPYNAEADRQYLTPSPYHKQLTSPKVGSLNRVKYRGRGFKLKNDVNTVTLGTTIMKQPPPLNISTQWFDIHGGFDNTGPYRNVILGGSPNATMYGNIPLGTAHANGVGQGIGFEVINNALTIRMNLVGYSVDDAGNYNKDSNYVHYGGTYDYKIRLEWLKGSTYTSFYDQVVFSHDGSQDWDLAYKGNWLRTAQNSQWSKSGITIPDGVTKVRATIYGTNATMVQSTEYSVTPYKPAEPVKVPLSIDMSDYDITLGVIAREIRHL</sequence>
<dbReference type="RefSeq" id="WP_172354820.1">
    <property type="nucleotide sequence ID" value="NZ_BLLH01000001.1"/>
</dbReference>
<keyword evidence="2" id="KW-1185">Reference proteome</keyword>
<protein>
    <submittedName>
        <fullName evidence="1">Uncharacterized protein</fullName>
    </submittedName>
</protein>
<reference evidence="1 2" key="1">
    <citation type="submission" date="2020-02" db="EMBL/GenBank/DDBJ databases">
        <title>Draft genome sequence of Lactococcus sp. Hs20B0-1.</title>
        <authorList>
            <person name="Noda S."/>
            <person name="Yuki M."/>
            <person name="Ohkuma M."/>
        </authorList>
    </citation>
    <scope>NUCLEOTIDE SEQUENCE [LARGE SCALE GENOMIC DNA]</scope>
    <source>
        <strain evidence="1 2">Hs20B0-1</strain>
    </source>
</reference>
<evidence type="ECO:0000313" key="2">
    <source>
        <dbReference type="Proteomes" id="UP000475928"/>
    </source>
</evidence>
<dbReference type="AlphaFoldDB" id="A0A6A0B6B9"/>
<organism evidence="1 2">
    <name type="scientific">Pseudolactococcus insecticola</name>
    <dbReference type="NCBI Taxonomy" id="2709158"/>
    <lineage>
        <taxon>Bacteria</taxon>
        <taxon>Bacillati</taxon>
        <taxon>Bacillota</taxon>
        <taxon>Bacilli</taxon>
        <taxon>Lactobacillales</taxon>
        <taxon>Streptococcaceae</taxon>
        <taxon>Pseudolactococcus</taxon>
    </lineage>
</organism>
<gene>
    <name evidence="1" type="ORF">Hs20B_02520</name>
</gene>